<keyword evidence="3 10" id="KW-0479">Metal-binding</keyword>
<dbReference type="Pfam" id="PF08033">
    <property type="entry name" value="Sec23_BS"/>
    <property type="match status" value="1"/>
</dbReference>
<evidence type="ECO:0000256" key="9">
    <source>
        <dbReference type="ARBA" id="ARBA00023329"/>
    </source>
</evidence>
<feature type="domain" description="Sec23/Sec24 trunk" evidence="12">
    <location>
        <begin position="128"/>
        <end position="394"/>
    </location>
</feature>
<keyword evidence="7 10" id="KW-0653">Protein transport</keyword>
<comment type="function">
    <text evidence="10">Component of the coat protein complex II (COPII) which promotes the formation of transport vesicles from the endoplasmic reticulum (ER). The coat has two main functions, the physical deformation of the endoplasmic reticulum membrane into vesicles and the selection of cargo molecules.</text>
</comment>
<dbReference type="InterPro" id="IPR006896">
    <property type="entry name" value="Sec23/24_trunk_dom"/>
</dbReference>
<dbReference type="Gene3D" id="3.40.50.410">
    <property type="entry name" value="von Willebrand factor, type A domain"/>
    <property type="match status" value="1"/>
</dbReference>
<reference evidence="14 15" key="1">
    <citation type="submission" date="2024-03" db="EMBL/GenBank/DDBJ databases">
        <title>Adaptation during the transition from Ophiocordyceps entomopathogen to insect associate is accompanied by gene loss and intensified selection.</title>
        <authorList>
            <person name="Ward C.M."/>
            <person name="Onetto C.A."/>
            <person name="Borneman A.R."/>
        </authorList>
    </citation>
    <scope>NUCLEOTIDE SEQUENCE [LARGE SCALE GENOMIC DNA]</scope>
    <source>
        <strain evidence="14">AWRI1</strain>
        <tissue evidence="14">Single Adult Female</tissue>
    </source>
</reference>
<dbReference type="GO" id="GO:0030127">
    <property type="term" value="C:COPII vesicle coat"/>
    <property type="evidence" value="ECO:0007669"/>
    <property type="project" value="InterPro"/>
</dbReference>
<keyword evidence="5 10" id="KW-0862">Zinc</keyword>
<dbReference type="GO" id="GO:0090110">
    <property type="term" value="P:COPII-coated vesicle cargo loading"/>
    <property type="evidence" value="ECO:0007669"/>
    <property type="project" value="TreeGrafter"/>
</dbReference>
<dbReference type="GO" id="GO:0006886">
    <property type="term" value="P:intracellular protein transport"/>
    <property type="evidence" value="ECO:0007669"/>
    <property type="project" value="InterPro"/>
</dbReference>
<evidence type="ECO:0000259" key="11">
    <source>
        <dbReference type="Pfam" id="PF04810"/>
    </source>
</evidence>
<dbReference type="SUPFAM" id="SSF81995">
    <property type="entry name" value="beta-sandwich domain of Sec23/24"/>
    <property type="match status" value="1"/>
</dbReference>
<keyword evidence="2 10" id="KW-0813">Transport</keyword>
<evidence type="ECO:0000256" key="10">
    <source>
        <dbReference type="RuleBase" id="RU365030"/>
    </source>
</evidence>
<dbReference type="InterPro" id="IPR006895">
    <property type="entry name" value="Znf_Sec23_Sec24"/>
</dbReference>
<keyword evidence="8 10" id="KW-0472">Membrane</keyword>
<dbReference type="GO" id="GO:0005096">
    <property type="term" value="F:GTPase activator activity"/>
    <property type="evidence" value="ECO:0007669"/>
    <property type="project" value="TreeGrafter"/>
</dbReference>
<keyword evidence="10" id="KW-0963">Cytoplasm</keyword>
<evidence type="ECO:0000256" key="2">
    <source>
        <dbReference type="ARBA" id="ARBA00022448"/>
    </source>
</evidence>
<dbReference type="InterPro" id="IPR012990">
    <property type="entry name" value="Beta-sandwich_Sec23_24"/>
</dbReference>
<dbReference type="Pfam" id="PF04811">
    <property type="entry name" value="Sec23_trunk"/>
    <property type="match status" value="1"/>
</dbReference>
<sequence length="507" mass="56098">MNTFEEFIQQSEDRDGIRLTWNVWPSSKTEAAKLVVPIGALYQPLKERPDLPPIQYEPVFCSRAVCRAILNPYCQVDYRAKLWVCNFCFQRNAFPPQYAAISEQHQPAELIPTFSTIEYTILRSQCLPPIFLLVVDKCLDEEELGALKDSLQTSLSLLPPNAVIGLITFDRMVMVHELGCEGISKSYVFQGNKDYTAKKVQEMLGIGLGGNVGASKQAPMRPNPPSTNVPMNKFLQPVQVCDINITDILGELQRDPWPVHQGKRALRSTGVALSIAVGLLECTYPNAGGRIMMFIGGPCSQGPGQVVNDDLKEPIRSHHDIHKDNAKYMKKAIKHYDALALRAATNGHTIDIYSCALDQTGLMEMKSCVNSTGGLMVMGDSFNSSLFKQSFQRVLSKDSKNDLKMAFIANLEVKTSRELKVMGAIGNCVSLNTKGPCVSDVELGLGSTCQWKFCSLIPSSTCAFFYEVVNQQGAPIPLGGQGFIQFITNYQHVSGQRRVRVTTIARK</sequence>
<evidence type="ECO:0000259" key="13">
    <source>
        <dbReference type="Pfam" id="PF08033"/>
    </source>
</evidence>
<dbReference type="FunFam" id="3.40.50.410:FF:000008">
    <property type="entry name" value="Protein transport protein SEC23"/>
    <property type="match status" value="1"/>
</dbReference>
<dbReference type="InterPro" id="IPR037364">
    <property type="entry name" value="Sec23"/>
</dbReference>
<dbReference type="FunFam" id="2.60.40.1670:FF:000006">
    <property type="entry name" value="Protein transport protein SEC23"/>
    <property type="match status" value="1"/>
</dbReference>
<keyword evidence="4 10" id="KW-0256">Endoplasmic reticulum</keyword>
<comment type="caution">
    <text evidence="14">The sequence shown here is derived from an EMBL/GenBank/DDBJ whole genome shotgun (WGS) entry which is preliminary data.</text>
</comment>
<dbReference type="SUPFAM" id="SSF82919">
    <property type="entry name" value="Zn-finger domain of Sec23/24"/>
    <property type="match status" value="1"/>
</dbReference>
<keyword evidence="6 10" id="KW-0931">ER-Golgi transport</keyword>
<dbReference type="PANTHER" id="PTHR11141">
    <property type="entry name" value="PROTEIN TRANSPORT PROTEIN SEC23"/>
    <property type="match status" value="1"/>
</dbReference>
<evidence type="ECO:0000256" key="3">
    <source>
        <dbReference type="ARBA" id="ARBA00022723"/>
    </source>
</evidence>
<feature type="domain" description="Sec23/Sec24 beta-sandwich" evidence="13">
    <location>
        <begin position="407"/>
        <end position="506"/>
    </location>
</feature>
<accession>A0AAN9Y8I6</accession>
<comment type="similarity">
    <text evidence="1 10">Belongs to the SEC23/SEC24 family. SEC23 subfamily.</text>
</comment>
<feature type="domain" description="Zinc finger Sec23/Sec24-type" evidence="11">
    <location>
        <begin position="58"/>
        <end position="98"/>
    </location>
</feature>
<evidence type="ECO:0000256" key="4">
    <source>
        <dbReference type="ARBA" id="ARBA00022824"/>
    </source>
</evidence>
<dbReference type="SUPFAM" id="SSF53300">
    <property type="entry name" value="vWA-like"/>
    <property type="match status" value="1"/>
</dbReference>
<protein>
    <recommendedName>
        <fullName evidence="10">Protein transport protein SEC23</fullName>
    </recommendedName>
</protein>
<name>A0AAN9Y8I6_9HEMI</name>
<evidence type="ECO:0000313" key="14">
    <source>
        <dbReference type="EMBL" id="KAK7601415.1"/>
    </source>
</evidence>
<dbReference type="GO" id="GO:0005789">
    <property type="term" value="C:endoplasmic reticulum membrane"/>
    <property type="evidence" value="ECO:0007669"/>
    <property type="project" value="UniProtKB-SubCell"/>
</dbReference>
<dbReference type="GO" id="GO:0008270">
    <property type="term" value="F:zinc ion binding"/>
    <property type="evidence" value="ECO:0007669"/>
    <property type="project" value="InterPro"/>
</dbReference>
<proteinExistence type="inferred from homology"/>
<evidence type="ECO:0000256" key="5">
    <source>
        <dbReference type="ARBA" id="ARBA00022833"/>
    </source>
</evidence>
<dbReference type="CDD" id="cd01478">
    <property type="entry name" value="Sec23-like"/>
    <property type="match status" value="1"/>
</dbReference>
<dbReference type="InterPro" id="IPR036465">
    <property type="entry name" value="vWFA_dom_sf"/>
</dbReference>
<dbReference type="Pfam" id="PF04810">
    <property type="entry name" value="zf-Sec23_Sec24"/>
    <property type="match status" value="1"/>
</dbReference>
<evidence type="ECO:0000256" key="7">
    <source>
        <dbReference type="ARBA" id="ARBA00022927"/>
    </source>
</evidence>
<dbReference type="FunFam" id="2.30.30.380:FF:000001">
    <property type="entry name" value="Protein transport protein SEC23"/>
    <property type="match status" value="1"/>
</dbReference>
<evidence type="ECO:0000313" key="15">
    <source>
        <dbReference type="Proteomes" id="UP001367676"/>
    </source>
</evidence>
<evidence type="ECO:0000256" key="1">
    <source>
        <dbReference type="ARBA" id="ARBA00009210"/>
    </source>
</evidence>
<evidence type="ECO:0000259" key="12">
    <source>
        <dbReference type="Pfam" id="PF04811"/>
    </source>
</evidence>
<gene>
    <name evidence="14" type="ORF">V9T40_008856</name>
</gene>
<keyword evidence="15" id="KW-1185">Reference proteome</keyword>
<dbReference type="InterPro" id="IPR036174">
    <property type="entry name" value="Znf_Sec23_Sec24_sf"/>
</dbReference>
<evidence type="ECO:0000256" key="8">
    <source>
        <dbReference type="ARBA" id="ARBA00023136"/>
    </source>
</evidence>
<dbReference type="AlphaFoldDB" id="A0AAN9Y8I6"/>
<evidence type="ECO:0000256" key="6">
    <source>
        <dbReference type="ARBA" id="ARBA00022892"/>
    </source>
</evidence>
<dbReference type="GO" id="GO:0070971">
    <property type="term" value="C:endoplasmic reticulum exit site"/>
    <property type="evidence" value="ECO:0007669"/>
    <property type="project" value="TreeGrafter"/>
</dbReference>
<organism evidence="14 15">
    <name type="scientific">Parthenolecanium corni</name>
    <dbReference type="NCBI Taxonomy" id="536013"/>
    <lineage>
        <taxon>Eukaryota</taxon>
        <taxon>Metazoa</taxon>
        <taxon>Ecdysozoa</taxon>
        <taxon>Arthropoda</taxon>
        <taxon>Hexapoda</taxon>
        <taxon>Insecta</taxon>
        <taxon>Pterygota</taxon>
        <taxon>Neoptera</taxon>
        <taxon>Paraneoptera</taxon>
        <taxon>Hemiptera</taxon>
        <taxon>Sternorrhyncha</taxon>
        <taxon>Coccoidea</taxon>
        <taxon>Coccidae</taxon>
        <taxon>Parthenolecanium</taxon>
    </lineage>
</organism>
<dbReference type="Gene3D" id="2.60.40.1670">
    <property type="entry name" value="beta-sandwich domain of Sec23/24"/>
    <property type="match status" value="1"/>
</dbReference>
<dbReference type="EMBL" id="JBBCAQ010000010">
    <property type="protein sequence ID" value="KAK7601415.1"/>
    <property type="molecule type" value="Genomic_DNA"/>
</dbReference>
<comment type="subcellular location">
    <subcellularLocation>
        <location evidence="10">Cytoplasmic vesicle</location>
        <location evidence="10">COPII-coated vesicle membrane</location>
        <topology evidence="10">Peripheral membrane protein</topology>
        <orientation evidence="10">Cytoplasmic side</orientation>
    </subcellularLocation>
    <subcellularLocation>
        <location evidence="10">Endoplasmic reticulum membrane</location>
        <topology evidence="10">Peripheral membrane protein</topology>
        <orientation evidence="10">Cytoplasmic side</orientation>
    </subcellularLocation>
</comment>
<dbReference type="Gene3D" id="2.30.30.380">
    <property type="entry name" value="Zn-finger domain of Sec23/24"/>
    <property type="match status" value="1"/>
</dbReference>
<dbReference type="Proteomes" id="UP001367676">
    <property type="component" value="Unassembled WGS sequence"/>
</dbReference>
<dbReference type="PANTHER" id="PTHR11141:SF0">
    <property type="entry name" value="PROTEIN TRANSPORT PROTEIN SEC23"/>
    <property type="match status" value="1"/>
</dbReference>
<keyword evidence="9 10" id="KW-0968">Cytoplasmic vesicle</keyword>